<reference evidence="2 3" key="1">
    <citation type="submission" date="2021-01" db="EMBL/GenBank/DDBJ databases">
        <title>Whole genome shotgun sequence of Asanoa siamensis NBRC 107932.</title>
        <authorList>
            <person name="Komaki H."/>
            <person name="Tamura T."/>
        </authorList>
    </citation>
    <scope>NUCLEOTIDE SEQUENCE [LARGE SCALE GENOMIC DNA]</scope>
    <source>
        <strain evidence="2 3">NBRC 107932</strain>
    </source>
</reference>
<proteinExistence type="predicted"/>
<keyword evidence="1" id="KW-0732">Signal</keyword>
<comment type="caution">
    <text evidence="2">The sequence shown here is derived from an EMBL/GenBank/DDBJ whole genome shotgun (WGS) entry which is preliminary data.</text>
</comment>
<keyword evidence="3" id="KW-1185">Reference proteome</keyword>
<feature type="signal peptide" evidence="1">
    <location>
        <begin position="1"/>
        <end position="26"/>
    </location>
</feature>
<protein>
    <recommendedName>
        <fullName evidence="4">Peptidase inhibitor family I36</fullName>
    </recommendedName>
</protein>
<organism evidence="2 3">
    <name type="scientific">Asanoa siamensis</name>
    <dbReference type="NCBI Taxonomy" id="926357"/>
    <lineage>
        <taxon>Bacteria</taxon>
        <taxon>Bacillati</taxon>
        <taxon>Actinomycetota</taxon>
        <taxon>Actinomycetes</taxon>
        <taxon>Micromonosporales</taxon>
        <taxon>Micromonosporaceae</taxon>
        <taxon>Asanoa</taxon>
    </lineage>
</organism>
<sequence length="186" mass="19889">MTRVAAVALLVVVAVAVFGGTAAARADPRHPHFATQASAAGLTGAEARALQHRVDRYLARLGGTQVGINRIDLAGGATLRLVVPGRGPAAPEVSPSGVIGPAPCRPHHFCVYAHEDYAGDRLDLYQCGVLHYLLFAGYGSYRNNQAPGTVPRYYSHDRLLSYSGIPGRVAARKQSWTFIEWVRPCG</sequence>
<accession>A0ABQ4CH64</accession>
<evidence type="ECO:0000313" key="2">
    <source>
        <dbReference type="EMBL" id="GIF70634.1"/>
    </source>
</evidence>
<evidence type="ECO:0008006" key="4">
    <source>
        <dbReference type="Google" id="ProtNLM"/>
    </source>
</evidence>
<feature type="chain" id="PRO_5046455819" description="Peptidase inhibitor family I36" evidence="1">
    <location>
        <begin position="27"/>
        <end position="186"/>
    </location>
</feature>
<gene>
    <name evidence="2" type="ORF">Asi02nite_01520</name>
</gene>
<evidence type="ECO:0000313" key="3">
    <source>
        <dbReference type="Proteomes" id="UP000604117"/>
    </source>
</evidence>
<name>A0ABQ4CH64_9ACTN</name>
<dbReference type="Proteomes" id="UP000604117">
    <property type="component" value="Unassembled WGS sequence"/>
</dbReference>
<evidence type="ECO:0000256" key="1">
    <source>
        <dbReference type="SAM" id="SignalP"/>
    </source>
</evidence>
<dbReference type="EMBL" id="BONE01000001">
    <property type="protein sequence ID" value="GIF70634.1"/>
    <property type="molecule type" value="Genomic_DNA"/>
</dbReference>